<dbReference type="Pfam" id="PF09838">
    <property type="entry name" value="DUF2065"/>
    <property type="match status" value="1"/>
</dbReference>
<gene>
    <name evidence="2" type="ORF">GGQ74_001891</name>
</gene>
<keyword evidence="1" id="KW-0472">Membrane</keyword>
<accession>A0A846QJ04</accession>
<dbReference type="RefSeq" id="WP_167941302.1">
    <property type="nucleotide sequence ID" value="NZ_JAATJA010000002.1"/>
</dbReference>
<dbReference type="Proteomes" id="UP000580856">
    <property type="component" value="Unassembled WGS sequence"/>
</dbReference>
<organism evidence="2 3">
    <name type="scientific">Desulfobaculum xiamenense</name>
    <dbReference type="NCBI Taxonomy" id="995050"/>
    <lineage>
        <taxon>Bacteria</taxon>
        <taxon>Pseudomonadati</taxon>
        <taxon>Thermodesulfobacteriota</taxon>
        <taxon>Desulfovibrionia</taxon>
        <taxon>Desulfovibrionales</taxon>
        <taxon>Desulfovibrionaceae</taxon>
        <taxon>Desulfobaculum</taxon>
    </lineage>
</organism>
<keyword evidence="1" id="KW-1133">Transmembrane helix</keyword>
<comment type="caution">
    <text evidence="2">The sequence shown here is derived from an EMBL/GenBank/DDBJ whole genome shotgun (WGS) entry which is preliminary data.</text>
</comment>
<evidence type="ECO:0000256" key="1">
    <source>
        <dbReference type="SAM" id="Phobius"/>
    </source>
</evidence>
<dbReference type="AlphaFoldDB" id="A0A846QJ04"/>
<dbReference type="InterPro" id="IPR019201">
    <property type="entry name" value="DUF2065"/>
</dbReference>
<evidence type="ECO:0000313" key="2">
    <source>
        <dbReference type="EMBL" id="NJB68218.1"/>
    </source>
</evidence>
<keyword evidence="3" id="KW-1185">Reference proteome</keyword>
<reference evidence="2 3" key="1">
    <citation type="submission" date="2020-03" db="EMBL/GenBank/DDBJ databases">
        <title>Genomic Encyclopedia of Type Strains, Phase IV (KMG-IV): sequencing the most valuable type-strain genomes for metagenomic binning, comparative biology and taxonomic classification.</title>
        <authorList>
            <person name="Goeker M."/>
        </authorList>
    </citation>
    <scope>NUCLEOTIDE SEQUENCE [LARGE SCALE GENOMIC DNA]</scope>
    <source>
        <strain evidence="2 3">DSM 24233</strain>
    </source>
</reference>
<evidence type="ECO:0008006" key="4">
    <source>
        <dbReference type="Google" id="ProtNLM"/>
    </source>
</evidence>
<keyword evidence="1" id="KW-0812">Transmembrane</keyword>
<proteinExistence type="predicted"/>
<dbReference type="EMBL" id="JAATJA010000002">
    <property type="protein sequence ID" value="NJB68218.1"/>
    <property type="molecule type" value="Genomic_DNA"/>
</dbReference>
<protein>
    <recommendedName>
        <fullName evidence="4">DUF2065 domain-containing protein</fullName>
    </recommendedName>
</protein>
<sequence>MQFDWKLFTAAIGLAFVFEGVFYALAANHMQRILRALADRPPSELRTLGLTAAILGLLLVWFARS</sequence>
<name>A0A846QJ04_9BACT</name>
<evidence type="ECO:0000313" key="3">
    <source>
        <dbReference type="Proteomes" id="UP000580856"/>
    </source>
</evidence>
<feature type="transmembrane region" description="Helical" evidence="1">
    <location>
        <begin position="45"/>
        <end position="63"/>
    </location>
</feature>